<accession>A0A9E4KCW0</accession>
<dbReference type="Proteomes" id="UP000886667">
    <property type="component" value="Unassembled WGS sequence"/>
</dbReference>
<dbReference type="PROSITE" id="PS51118">
    <property type="entry name" value="HTH_HXLR"/>
    <property type="match status" value="1"/>
</dbReference>
<feature type="domain" description="HTH hxlR-type" evidence="4">
    <location>
        <begin position="13"/>
        <end position="112"/>
    </location>
</feature>
<dbReference type="InterPro" id="IPR036388">
    <property type="entry name" value="WH-like_DNA-bd_sf"/>
</dbReference>
<keyword evidence="1" id="KW-0805">Transcription regulation</keyword>
<dbReference type="GO" id="GO:0003677">
    <property type="term" value="F:DNA binding"/>
    <property type="evidence" value="ECO:0007669"/>
    <property type="project" value="UniProtKB-KW"/>
</dbReference>
<dbReference type="PANTHER" id="PTHR33204:SF37">
    <property type="entry name" value="HTH-TYPE TRANSCRIPTIONAL REGULATOR YODB"/>
    <property type="match status" value="1"/>
</dbReference>
<proteinExistence type="predicted"/>
<evidence type="ECO:0000256" key="2">
    <source>
        <dbReference type="ARBA" id="ARBA00023125"/>
    </source>
</evidence>
<organism evidence="5 6">
    <name type="scientific">Candidatus Thiodiazotropha taylori</name>
    <dbReference type="NCBI Taxonomy" id="2792791"/>
    <lineage>
        <taxon>Bacteria</taxon>
        <taxon>Pseudomonadati</taxon>
        <taxon>Pseudomonadota</taxon>
        <taxon>Gammaproteobacteria</taxon>
        <taxon>Chromatiales</taxon>
        <taxon>Sedimenticolaceae</taxon>
        <taxon>Candidatus Thiodiazotropha</taxon>
    </lineage>
</organism>
<dbReference type="EMBL" id="JAEPCM010000269">
    <property type="protein sequence ID" value="MCG7946272.1"/>
    <property type="molecule type" value="Genomic_DNA"/>
</dbReference>
<protein>
    <submittedName>
        <fullName evidence="5">Helix-turn-helix transcriptional regulator</fullName>
    </submittedName>
</protein>
<keyword evidence="2" id="KW-0238">DNA-binding</keyword>
<evidence type="ECO:0000259" key="4">
    <source>
        <dbReference type="PROSITE" id="PS51118"/>
    </source>
</evidence>
<gene>
    <name evidence="5" type="ORF">JAZ07_07995</name>
</gene>
<dbReference type="InterPro" id="IPR002577">
    <property type="entry name" value="HTH_HxlR"/>
</dbReference>
<comment type="caution">
    <text evidence="5">The sequence shown here is derived from an EMBL/GenBank/DDBJ whole genome shotgun (WGS) entry which is preliminary data.</text>
</comment>
<dbReference type="InterPro" id="IPR036390">
    <property type="entry name" value="WH_DNA-bd_sf"/>
</dbReference>
<dbReference type="Pfam" id="PF01638">
    <property type="entry name" value="HxlR"/>
    <property type="match status" value="1"/>
</dbReference>
<evidence type="ECO:0000256" key="1">
    <source>
        <dbReference type="ARBA" id="ARBA00023015"/>
    </source>
</evidence>
<dbReference type="AlphaFoldDB" id="A0A9E4KCW0"/>
<keyword evidence="3" id="KW-0804">Transcription</keyword>
<dbReference type="PANTHER" id="PTHR33204">
    <property type="entry name" value="TRANSCRIPTIONAL REGULATOR, MARR FAMILY"/>
    <property type="match status" value="1"/>
</dbReference>
<dbReference type="SUPFAM" id="SSF46785">
    <property type="entry name" value="Winged helix' DNA-binding domain"/>
    <property type="match status" value="1"/>
</dbReference>
<evidence type="ECO:0000313" key="5">
    <source>
        <dbReference type="EMBL" id="MCG7946272.1"/>
    </source>
</evidence>
<sequence>MVSKVEHRDRTGCPIACALDIIGDHWTLLIIRNLMFLGLHEYKEMLETEEQISSNILTIRLKMLQEAGLIASASHPESKRRKLYYLTPTGKDLIHVLVPLVLWSRRNLREHLRIPKDIDHLLETDPQAFLQETLQRLNDWERINLKTLQ</sequence>
<name>A0A9E4KCW0_9GAMM</name>
<evidence type="ECO:0000313" key="6">
    <source>
        <dbReference type="Proteomes" id="UP000886667"/>
    </source>
</evidence>
<reference evidence="5" key="1">
    <citation type="journal article" date="2021" name="Proc. Natl. Acad. Sci. U.S.A.">
        <title>Global biogeography of chemosynthetic symbionts reveals both localized and globally distributed symbiont groups. .</title>
        <authorList>
            <person name="Osvatic J.T."/>
            <person name="Wilkins L.G.E."/>
            <person name="Leibrecht L."/>
            <person name="Leray M."/>
            <person name="Zauner S."/>
            <person name="Polzin J."/>
            <person name="Camacho Y."/>
            <person name="Gros O."/>
            <person name="van Gils J.A."/>
            <person name="Eisen J.A."/>
            <person name="Petersen J.M."/>
            <person name="Yuen B."/>
        </authorList>
    </citation>
    <scope>NUCLEOTIDE SEQUENCE</scope>
    <source>
        <strain evidence="5">MAGclacostrist064TRANS</strain>
    </source>
</reference>
<dbReference type="Gene3D" id="1.10.10.10">
    <property type="entry name" value="Winged helix-like DNA-binding domain superfamily/Winged helix DNA-binding domain"/>
    <property type="match status" value="1"/>
</dbReference>
<evidence type="ECO:0000256" key="3">
    <source>
        <dbReference type="ARBA" id="ARBA00023163"/>
    </source>
</evidence>